<feature type="transmembrane region" description="Helical" evidence="1">
    <location>
        <begin position="124"/>
        <end position="142"/>
    </location>
</feature>
<gene>
    <name evidence="2" type="ORF">XD94_0876</name>
</gene>
<evidence type="ECO:0000256" key="1">
    <source>
        <dbReference type="SAM" id="Phobius"/>
    </source>
</evidence>
<accession>A0A101HPD8</accession>
<dbReference type="EMBL" id="LGGP01000132">
    <property type="protein sequence ID" value="KUK80611.1"/>
    <property type="molecule type" value="Genomic_DNA"/>
</dbReference>
<feature type="transmembrane region" description="Helical" evidence="1">
    <location>
        <begin position="276"/>
        <end position="296"/>
    </location>
</feature>
<comment type="caution">
    <text evidence="2">The sequence shown here is derived from an EMBL/GenBank/DDBJ whole genome shotgun (WGS) entry which is preliminary data.</text>
</comment>
<keyword evidence="1" id="KW-1133">Transmembrane helix</keyword>
<protein>
    <submittedName>
        <fullName evidence="2">Uncharacterized protein</fullName>
    </submittedName>
</protein>
<feature type="transmembrane region" description="Helical" evidence="1">
    <location>
        <begin position="170"/>
        <end position="190"/>
    </location>
</feature>
<proteinExistence type="predicted"/>
<dbReference type="Proteomes" id="UP000054092">
    <property type="component" value="Unassembled WGS sequence"/>
</dbReference>
<sequence>MVRLKKYLDDVRTFLPGTDPDKVDEILKEIESHVLERAEREHGEINDTTVAMSIKEYGSPEEVAARYYEGGPIIAPHLKNYLFMYTGILFAIHLGLHLIAFVFGENGAIFDFRGTDLLSLLSQLPVTFVFDFGLVSLILYFVTQAKGTAKLPHFTYFIREEKAPSIGKRIGSLIGTSAGAVITFLAFTYGPFYLGNGELTEIAIVALDSFKFGLFLAFGLLIIDSVSNLINIFNYSRFSKIVSNTLGLLFLFLAVSPDYKPDIASYLSLNPSSVDHPMLVAILFLMAIVLIVDLVFETIKFWASRIVRTN</sequence>
<name>A0A101HPD8_9BACT</name>
<keyword evidence="1" id="KW-0472">Membrane</keyword>
<dbReference type="AlphaFoldDB" id="A0A101HPD8"/>
<evidence type="ECO:0000313" key="2">
    <source>
        <dbReference type="EMBL" id="KUK80611.1"/>
    </source>
</evidence>
<feature type="transmembrane region" description="Helical" evidence="1">
    <location>
        <begin position="82"/>
        <end position="104"/>
    </location>
</feature>
<feature type="transmembrane region" description="Helical" evidence="1">
    <location>
        <begin position="238"/>
        <end position="256"/>
    </location>
</feature>
<dbReference type="PATRIC" id="fig|1184387.3.peg.1270"/>
<feature type="transmembrane region" description="Helical" evidence="1">
    <location>
        <begin position="202"/>
        <end position="226"/>
    </location>
</feature>
<organism evidence="2 3">
    <name type="scientific">Mesotoga prima</name>
    <dbReference type="NCBI Taxonomy" id="1184387"/>
    <lineage>
        <taxon>Bacteria</taxon>
        <taxon>Thermotogati</taxon>
        <taxon>Thermotogota</taxon>
        <taxon>Thermotogae</taxon>
        <taxon>Kosmotogales</taxon>
        <taxon>Kosmotogaceae</taxon>
        <taxon>Mesotoga</taxon>
    </lineage>
</organism>
<reference evidence="3" key="1">
    <citation type="journal article" date="2015" name="MBio">
        <title>Genome-Resolved Metagenomic Analysis Reveals Roles for Candidate Phyla and Other Microbial Community Members in Biogeochemical Transformations in Oil Reservoirs.</title>
        <authorList>
            <person name="Hu P."/>
            <person name="Tom L."/>
            <person name="Singh A."/>
            <person name="Thomas B.C."/>
            <person name="Baker B.J."/>
            <person name="Piceno Y.M."/>
            <person name="Andersen G.L."/>
            <person name="Banfield J.F."/>
        </authorList>
    </citation>
    <scope>NUCLEOTIDE SEQUENCE [LARGE SCALE GENOMIC DNA]</scope>
</reference>
<keyword evidence="1" id="KW-0812">Transmembrane</keyword>
<evidence type="ECO:0000313" key="3">
    <source>
        <dbReference type="Proteomes" id="UP000054092"/>
    </source>
</evidence>
<dbReference type="Pfam" id="PF22564">
    <property type="entry name" value="HAAS"/>
    <property type="match status" value="1"/>
</dbReference>